<dbReference type="SUPFAM" id="SSF102114">
    <property type="entry name" value="Radical SAM enzymes"/>
    <property type="match status" value="1"/>
</dbReference>
<dbReference type="GO" id="GO:0016491">
    <property type="term" value="F:oxidoreductase activity"/>
    <property type="evidence" value="ECO:0007669"/>
    <property type="project" value="InterPro"/>
</dbReference>
<dbReference type="InterPro" id="IPR023885">
    <property type="entry name" value="4Fe4S-binding_SPASM_dom"/>
</dbReference>
<evidence type="ECO:0000256" key="1">
    <source>
        <dbReference type="ARBA" id="ARBA00022691"/>
    </source>
</evidence>
<dbReference type="GO" id="GO:0046872">
    <property type="term" value="F:metal ion binding"/>
    <property type="evidence" value="ECO:0007669"/>
    <property type="project" value="UniProtKB-KW"/>
</dbReference>
<evidence type="ECO:0000256" key="4">
    <source>
        <dbReference type="ARBA" id="ARBA00023014"/>
    </source>
</evidence>
<dbReference type="Gene3D" id="1.10.8.550">
    <property type="entry name" value="Proto-chlorophyllide reductase 57 kD subunit B"/>
    <property type="match status" value="1"/>
</dbReference>
<dbReference type="SFLD" id="SFLDS00029">
    <property type="entry name" value="Radical_SAM"/>
    <property type="match status" value="1"/>
</dbReference>
<dbReference type="InterPro" id="IPR042298">
    <property type="entry name" value="P-CP_red_C"/>
</dbReference>
<dbReference type="GO" id="GO:0015979">
    <property type="term" value="P:photosynthesis"/>
    <property type="evidence" value="ECO:0007669"/>
    <property type="project" value="InterPro"/>
</dbReference>
<gene>
    <name evidence="6" type="ORF">MNBD_NITROSPIRAE01-1631</name>
</gene>
<dbReference type="InterPro" id="IPR058240">
    <property type="entry name" value="rSAM_sf"/>
</dbReference>
<protein>
    <recommendedName>
        <fullName evidence="5">Radical SAM core domain-containing protein</fullName>
    </recommendedName>
</protein>
<name>A0A3B1DAW1_9ZZZZ</name>
<dbReference type="AlphaFoldDB" id="A0A3B1DAW1"/>
<dbReference type="Pfam" id="PF08369">
    <property type="entry name" value="PCP_red"/>
    <property type="match status" value="1"/>
</dbReference>
<reference evidence="6" key="1">
    <citation type="submission" date="2018-06" db="EMBL/GenBank/DDBJ databases">
        <authorList>
            <person name="Zhirakovskaya E."/>
        </authorList>
    </citation>
    <scope>NUCLEOTIDE SEQUENCE</scope>
</reference>
<keyword evidence="1" id="KW-0949">S-adenosyl-L-methionine</keyword>
<dbReference type="Gene3D" id="3.20.20.70">
    <property type="entry name" value="Aldolase class I"/>
    <property type="match status" value="1"/>
</dbReference>
<dbReference type="GO" id="GO:0015995">
    <property type="term" value="P:chlorophyll biosynthetic process"/>
    <property type="evidence" value="ECO:0007669"/>
    <property type="project" value="InterPro"/>
</dbReference>
<feature type="domain" description="Radical SAM core" evidence="5">
    <location>
        <begin position="2"/>
        <end position="216"/>
    </location>
</feature>
<dbReference type="CDD" id="cd01335">
    <property type="entry name" value="Radical_SAM"/>
    <property type="match status" value="1"/>
</dbReference>
<dbReference type="InterPro" id="IPR050377">
    <property type="entry name" value="Radical_SAM_PqqE_MftC-like"/>
</dbReference>
<evidence type="ECO:0000256" key="3">
    <source>
        <dbReference type="ARBA" id="ARBA00023004"/>
    </source>
</evidence>
<dbReference type="EMBL" id="UOGF01000044">
    <property type="protein sequence ID" value="VAX28915.1"/>
    <property type="molecule type" value="Genomic_DNA"/>
</dbReference>
<dbReference type="NCBIfam" id="TIGR04085">
    <property type="entry name" value="rSAM_more_4Fe4S"/>
    <property type="match status" value="1"/>
</dbReference>
<accession>A0A3B1DAW1</accession>
<dbReference type="PROSITE" id="PS51918">
    <property type="entry name" value="RADICAL_SAM"/>
    <property type="match status" value="1"/>
</dbReference>
<organism evidence="6">
    <name type="scientific">hydrothermal vent metagenome</name>
    <dbReference type="NCBI Taxonomy" id="652676"/>
    <lineage>
        <taxon>unclassified sequences</taxon>
        <taxon>metagenomes</taxon>
        <taxon>ecological metagenomes</taxon>
    </lineage>
</organism>
<dbReference type="InterPro" id="IPR013785">
    <property type="entry name" value="Aldolase_TIM"/>
</dbReference>
<keyword evidence="4" id="KW-0411">Iron-sulfur</keyword>
<dbReference type="GO" id="GO:0051536">
    <property type="term" value="F:iron-sulfur cluster binding"/>
    <property type="evidence" value="ECO:0007669"/>
    <property type="project" value="UniProtKB-KW"/>
</dbReference>
<sequence length="460" mass="51389">MAYQAYSVSWNLTQRCNLFCTHCYMSAFPNADVSGDLTTEECFKVMDDIEKVNPNVFLILTGGEPLVRKDIFDIAGYGSDKGFTCVLGTNGVLLGKTEARKMRESGLQGASISLDSVDAVKHDQFRQLQGSWKNAIRGIEHLKNEGLDFSIHMSVMDWNVSEIPLMIDLSRKLGAKVLNFFFLIQTGRAEGITDINPRQYREILTYLARAQGVGSEKMSEENIFTQYDDPWTQPAGRSHDLILRAKCAPHFRKVIYDLDPESPLLKNYAQGSCPAGKYYCRITPEGDITPCPYMPVSAGNLREQSFDDIWHNSPILNDLRDPVLGGRCGECEFSEMCSGCRCRAYAAHDDYLAEDPACDYQPGQYGGEKISLGADQTFGLEVKMTLVWDAASLERLNGLPSFARGMVSSGVERYAKENGITHITPEVMQVVREAAELRMGRRFNFTEFDRGVPEGSVSKK</sequence>
<evidence type="ECO:0000256" key="2">
    <source>
        <dbReference type="ARBA" id="ARBA00022723"/>
    </source>
</evidence>
<dbReference type="SFLD" id="SFLDG01067">
    <property type="entry name" value="SPASM/twitch_domain_containing"/>
    <property type="match status" value="1"/>
</dbReference>
<dbReference type="PANTHER" id="PTHR11228">
    <property type="entry name" value="RADICAL SAM DOMAIN PROTEIN"/>
    <property type="match status" value="1"/>
</dbReference>
<dbReference type="InterPro" id="IPR013580">
    <property type="entry name" value="LI-POR_suB-like_C"/>
</dbReference>
<dbReference type="Pfam" id="PF13186">
    <property type="entry name" value="SPASM"/>
    <property type="match status" value="1"/>
</dbReference>
<proteinExistence type="predicted"/>
<dbReference type="PANTHER" id="PTHR11228:SF7">
    <property type="entry name" value="PQQA PEPTIDE CYCLASE"/>
    <property type="match status" value="1"/>
</dbReference>
<dbReference type="InterPro" id="IPR007197">
    <property type="entry name" value="rSAM"/>
</dbReference>
<evidence type="ECO:0000313" key="6">
    <source>
        <dbReference type="EMBL" id="VAX28915.1"/>
    </source>
</evidence>
<evidence type="ECO:0000259" key="5">
    <source>
        <dbReference type="PROSITE" id="PS51918"/>
    </source>
</evidence>
<keyword evidence="3" id="KW-0408">Iron</keyword>
<dbReference type="CDD" id="cd21123">
    <property type="entry name" value="SPASM_MftC-like"/>
    <property type="match status" value="1"/>
</dbReference>
<dbReference type="Pfam" id="PF04055">
    <property type="entry name" value="Radical_SAM"/>
    <property type="match status" value="1"/>
</dbReference>
<dbReference type="SFLD" id="SFLDG01386">
    <property type="entry name" value="main_SPASM_domain-containing"/>
    <property type="match status" value="1"/>
</dbReference>
<keyword evidence="2" id="KW-0479">Metal-binding</keyword>